<comment type="caution">
    <text evidence="1">The sequence shown here is derived from an EMBL/GenBank/DDBJ whole genome shotgun (WGS) entry which is preliminary data.</text>
</comment>
<dbReference type="Proteomes" id="UP000015351">
    <property type="component" value="Unassembled WGS sequence"/>
</dbReference>
<proteinExistence type="predicted"/>
<organism evidence="1 2">
    <name type="scientific">Litoreibacter arenae DSM 19593</name>
    <dbReference type="NCBI Taxonomy" id="1123360"/>
    <lineage>
        <taxon>Bacteria</taxon>
        <taxon>Pseudomonadati</taxon>
        <taxon>Pseudomonadota</taxon>
        <taxon>Alphaproteobacteria</taxon>
        <taxon>Rhodobacterales</taxon>
        <taxon>Roseobacteraceae</taxon>
        <taxon>Litoreibacter</taxon>
    </lineage>
</organism>
<reference evidence="2" key="1">
    <citation type="journal article" date="2013" name="Stand. Genomic Sci.">
        <title>Genome sequence of the Litoreibacter arenae type strain (DSM 19593(T)), a member of the Roseobacter clade isolated from sea sand.</title>
        <authorList>
            <person name="Riedel T."/>
            <person name="Fiebig A."/>
            <person name="Petersen J."/>
            <person name="Gronow S."/>
            <person name="Kyrpides N.C."/>
            <person name="Goker M."/>
            <person name="Klenk H.P."/>
        </authorList>
    </citation>
    <scope>NUCLEOTIDE SEQUENCE [LARGE SCALE GENOMIC DNA]</scope>
    <source>
        <strain evidence="2">DSM 19593</strain>
    </source>
</reference>
<evidence type="ECO:0000313" key="2">
    <source>
        <dbReference type="Proteomes" id="UP000015351"/>
    </source>
</evidence>
<dbReference type="STRING" id="1123360.thalar_02061"/>
<evidence type="ECO:0000313" key="1">
    <source>
        <dbReference type="EMBL" id="EPX79236.1"/>
    </source>
</evidence>
<keyword evidence="2" id="KW-1185">Reference proteome</keyword>
<dbReference type="EMBL" id="AONI01000010">
    <property type="protein sequence ID" value="EPX79236.1"/>
    <property type="molecule type" value="Genomic_DNA"/>
</dbReference>
<sequence length="73" mass="8416">MAYISQAQPHSSFFPRISDFFRSVLKAVDLAASTNLRIAQIEKLNAKSDAELKKIGLRREDIARHVFRDLYHI</sequence>
<dbReference type="OrthoDB" id="7867799at2"/>
<dbReference type="HOGENOM" id="CLU_196826_1_0_5"/>
<protein>
    <recommendedName>
        <fullName evidence="3">DUF1127 domain-containing protein</fullName>
    </recommendedName>
</protein>
<evidence type="ECO:0008006" key="3">
    <source>
        <dbReference type="Google" id="ProtNLM"/>
    </source>
</evidence>
<accession>S9QCT1</accession>
<dbReference type="RefSeq" id="WP_021100616.1">
    <property type="nucleotide sequence ID" value="NZ_KE557306.1"/>
</dbReference>
<gene>
    <name evidence="1" type="ORF">thalar_02061</name>
</gene>
<dbReference type="AlphaFoldDB" id="S9QCT1"/>
<name>S9QCT1_9RHOB</name>